<keyword evidence="1 4" id="KW-0808">Transferase</keyword>
<reference evidence="5" key="1">
    <citation type="submission" date="2016-10" db="EMBL/GenBank/DDBJ databases">
        <authorList>
            <person name="Varghese N."/>
            <person name="Submissions S."/>
        </authorList>
    </citation>
    <scope>NUCLEOTIDE SEQUENCE [LARGE SCALE GENOMIC DNA]</scope>
    <source>
        <strain evidence="5">CGMCC 4.3568</strain>
    </source>
</reference>
<gene>
    <name evidence="4" type="ORF">SAMN05216266_12255</name>
</gene>
<keyword evidence="2 4" id="KW-0012">Acyltransferase</keyword>
<dbReference type="Pfam" id="PF01553">
    <property type="entry name" value="Acyltransferase"/>
    <property type="match status" value="1"/>
</dbReference>
<dbReference type="PANTHER" id="PTHR10434">
    <property type="entry name" value="1-ACYL-SN-GLYCEROL-3-PHOSPHATE ACYLTRANSFERASE"/>
    <property type="match status" value="1"/>
</dbReference>
<dbReference type="GO" id="GO:0006654">
    <property type="term" value="P:phosphatidic acid biosynthetic process"/>
    <property type="evidence" value="ECO:0007669"/>
    <property type="project" value="TreeGrafter"/>
</dbReference>
<keyword evidence="5" id="KW-1185">Reference proteome</keyword>
<evidence type="ECO:0000256" key="2">
    <source>
        <dbReference type="ARBA" id="ARBA00023315"/>
    </source>
</evidence>
<dbReference type="EMBL" id="FOKG01000022">
    <property type="protein sequence ID" value="SFB58574.1"/>
    <property type="molecule type" value="Genomic_DNA"/>
</dbReference>
<dbReference type="PANTHER" id="PTHR10434:SF55">
    <property type="entry name" value="POSSIBLE ACYLTRANSFERASE"/>
    <property type="match status" value="1"/>
</dbReference>
<organism evidence="4 5">
    <name type="scientific">Amycolatopsis marina</name>
    <dbReference type="NCBI Taxonomy" id="490629"/>
    <lineage>
        <taxon>Bacteria</taxon>
        <taxon>Bacillati</taxon>
        <taxon>Actinomycetota</taxon>
        <taxon>Actinomycetes</taxon>
        <taxon>Pseudonocardiales</taxon>
        <taxon>Pseudonocardiaceae</taxon>
        <taxon>Amycolatopsis</taxon>
    </lineage>
</organism>
<evidence type="ECO:0000256" key="1">
    <source>
        <dbReference type="ARBA" id="ARBA00022679"/>
    </source>
</evidence>
<feature type="domain" description="Phospholipid/glycerol acyltransferase" evidence="3">
    <location>
        <begin position="78"/>
        <end position="198"/>
    </location>
</feature>
<dbReference type="Proteomes" id="UP000243799">
    <property type="component" value="Unassembled WGS sequence"/>
</dbReference>
<evidence type="ECO:0000313" key="5">
    <source>
        <dbReference type="Proteomes" id="UP000243799"/>
    </source>
</evidence>
<dbReference type="STRING" id="490629.SAMN05216266_12255"/>
<dbReference type="GO" id="GO:0003841">
    <property type="term" value="F:1-acylglycerol-3-phosphate O-acyltransferase activity"/>
    <property type="evidence" value="ECO:0007669"/>
    <property type="project" value="TreeGrafter"/>
</dbReference>
<dbReference type="InterPro" id="IPR002123">
    <property type="entry name" value="Plipid/glycerol_acylTrfase"/>
</dbReference>
<evidence type="ECO:0000259" key="3">
    <source>
        <dbReference type="SMART" id="SM00563"/>
    </source>
</evidence>
<name>A0A1I1C7G9_9PSEU</name>
<dbReference type="GO" id="GO:0005886">
    <property type="term" value="C:plasma membrane"/>
    <property type="evidence" value="ECO:0007669"/>
    <property type="project" value="TreeGrafter"/>
</dbReference>
<accession>A0A1I1C7G9</accession>
<dbReference type="SMART" id="SM00563">
    <property type="entry name" value="PlsC"/>
    <property type="match status" value="1"/>
</dbReference>
<evidence type="ECO:0000313" key="4">
    <source>
        <dbReference type="EMBL" id="SFB58574.1"/>
    </source>
</evidence>
<proteinExistence type="predicted"/>
<dbReference type="AlphaFoldDB" id="A0A1I1C7G9"/>
<dbReference type="OrthoDB" id="3554363at2"/>
<dbReference type="RefSeq" id="WP_091677516.1">
    <property type="nucleotide sequence ID" value="NZ_FOKG01000022.1"/>
</dbReference>
<sequence>MLLLRRSRFRWVKLNADARASENTPLTRAQAVRLGSRFPRRGRGRWFGVAIDVIWPLLVLGARLRFRGTEHLPKDGGVLVASNHLSFADPVTMTAFCLAGGRIPRYLAKSELWSGRVVGSVMSSGKHIPVQRDVGARAAYLAYKAAVDAVRDGECVVVFPEAGFSTRDDGWPSDGKAGLAKVALTTGVPVVPVANWGTHHLLPPDSKLPKVFPRRTVTLVAGPPVDLSDLAGPRPTSSAVAEANVRVMAAVTELLAEVRGETPPAA</sequence>
<dbReference type="CDD" id="cd07989">
    <property type="entry name" value="LPLAT_AGPAT-like"/>
    <property type="match status" value="1"/>
</dbReference>
<protein>
    <submittedName>
        <fullName evidence="4">1-acyl-sn-glycerol-3-phosphate acyltransferases</fullName>
    </submittedName>
</protein>
<dbReference type="SUPFAM" id="SSF69593">
    <property type="entry name" value="Glycerol-3-phosphate (1)-acyltransferase"/>
    <property type="match status" value="1"/>
</dbReference>